<dbReference type="RefSeq" id="WP_186505396.1">
    <property type="nucleotide sequence ID" value="NZ_JACNEP010000002.1"/>
</dbReference>
<evidence type="ECO:0008006" key="3">
    <source>
        <dbReference type="Google" id="ProtNLM"/>
    </source>
</evidence>
<dbReference type="InterPro" id="IPR011990">
    <property type="entry name" value="TPR-like_helical_dom_sf"/>
</dbReference>
<dbReference type="InterPro" id="IPR027417">
    <property type="entry name" value="P-loop_NTPase"/>
</dbReference>
<evidence type="ECO:0000313" key="1">
    <source>
        <dbReference type="EMBL" id="MBC3764929.1"/>
    </source>
</evidence>
<dbReference type="Gene3D" id="1.25.40.10">
    <property type="entry name" value="Tetratricopeptide repeat domain"/>
    <property type="match status" value="1"/>
</dbReference>
<gene>
    <name evidence="1" type="ORF">H8B19_03510</name>
</gene>
<dbReference type="EMBL" id="JACNEP010000002">
    <property type="protein sequence ID" value="MBC3764929.1"/>
    <property type="molecule type" value="Genomic_DNA"/>
</dbReference>
<dbReference type="SUPFAM" id="SSF48452">
    <property type="entry name" value="TPR-like"/>
    <property type="match status" value="1"/>
</dbReference>
<dbReference type="Proteomes" id="UP000601768">
    <property type="component" value="Unassembled WGS sequence"/>
</dbReference>
<keyword evidence="2" id="KW-1185">Reference proteome</keyword>
<evidence type="ECO:0000313" key="2">
    <source>
        <dbReference type="Proteomes" id="UP000601768"/>
    </source>
</evidence>
<sequence>MSSNNKLPFYLCTGFHRSGTSLIAQTLSDNGMKMGDELMGASFSNPLGHVEDLPIVRLHDKIFEINGVDWRYHDNAPLVKPNWLSNYIAHYVNEKRSNAQLKGVKDPRALFFLKDWQLALKSNIRFIFVYRHWSTSCQSLFKRHSQHLVNSTQDIHANKLNFSFWQTPELAFDMWYASNKRMLEFYLDHPDKCLMIAQDALVSANSIVQGAGQKIGLSPENLKCKNFKSNLLMDEAYQSTLDMAPASKRLKLDALWDKLQQAADVNATDVPNIIDDRITVSPKHFADTASRHPITQPFPNFDIRSLTIDEAFGFLVRIPPHRFDNALLVSLLNRATINVEQLNTLAKVAHKAESYVITKLAKMRAMQKCSDTFVVADWSLYTKDDQNWSLLKRKDLPKGNPFSLRPLSELAAKRQEIVEWLKQSETSLLEQLNRLQKDKLEESISAILLYREINNIGFYDELINLAVKNDLWLLTEYALLLRLKQKVEQPAYIKLADLYRSNRLYDLALSVLDVAQKLENNIAVITRIADCSYEQGNVEQASKQIAFAEKINPNHAMLRRVKAKFEIITPDKSEFVSQPALSQLCTPQNGHYESVVELMRTDYRLGRKADHEYRQNAFVLRNNRLWLKKGLERVTPQAQLNLFNNIYRHWLKLFPECFLRTDLNLEQTSVKALFHSIKAEATNAILLIDVTDIDSLISIDALVSGCSFARVYLFTEHNLHQTLMQQFNLPDFVHVIAYQTATTLSEKLIEELGVIDREYIICRLTTSACPGELSKWRSQQWYYLLGNDDWTNEYLSEFQENEKLGVILPPLDPHIVNAESKQLTELLQSNNLPFVGEMFWFRSQSLKSIDSVTINDNEVDGFISGKLSALIRKNGFDIRFCHQLVHRPLSR</sequence>
<protein>
    <recommendedName>
        <fullName evidence="3">Sulfotransferase family protein</fullName>
    </recommendedName>
</protein>
<proteinExistence type="predicted"/>
<dbReference type="SUPFAM" id="SSF52540">
    <property type="entry name" value="P-loop containing nucleoside triphosphate hydrolases"/>
    <property type="match status" value="1"/>
</dbReference>
<dbReference type="Gene3D" id="3.40.50.300">
    <property type="entry name" value="P-loop containing nucleotide triphosphate hydrolases"/>
    <property type="match status" value="1"/>
</dbReference>
<accession>A0A8J6IR54</accession>
<organism evidence="1 2">
    <name type="scientific">Neptunicella marina</name>
    <dbReference type="NCBI Taxonomy" id="2125989"/>
    <lineage>
        <taxon>Bacteria</taxon>
        <taxon>Pseudomonadati</taxon>
        <taxon>Pseudomonadota</taxon>
        <taxon>Gammaproteobacteria</taxon>
        <taxon>Alteromonadales</taxon>
        <taxon>Alteromonadaceae</taxon>
        <taxon>Neptunicella</taxon>
    </lineage>
</organism>
<name>A0A8J6IR54_9ALTE</name>
<comment type="caution">
    <text evidence="1">The sequence shown here is derived from an EMBL/GenBank/DDBJ whole genome shotgun (WGS) entry which is preliminary data.</text>
</comment>
<reference evidence="1" key="2">
    <citation type="submission" date="2020-08" db="EMBL/GenBank/DDBJ databases">
        <authorList>
            <person name="Lai Q."/>
        </authorList>
    </citation>
    <scope>NUCLEOTIDE SEQUENCE</scope>
    <source>
        <strain evidence="1">S27-2</strain>
    </source>
</reference>
<reference evidence="1" key="1">
    <citation type="journal article" date="2018" name="Int. J. Syst. Evol. Microbiol.">
        <title>Neptunicella marina gen. nov., sp. nov., isolated from surface seawater.</title>
        <authorList>
            <person name="Liu X."/>
            <person name="Lai Q."/>
            <person name="Du Y."/>
            <person name="Zhang X."/>
            <person name="Liu Z."/>
            <person name="Sun F."/>
            <person name="Shao Z."/>
        </authorList>
    </citation>
    <scope>NUCLEOTIDE SEQUENCE</scope>
    <source>
        <strain evidence="1">S27-2</strain>
    </source>
</reference>
<dbReference type="AlphaFoldDB" id="A0A8J6IR54"/>